<dbReference type="STRING" id="667725.A0A0L0FAN9"/>
<dbReference type="CDD" id="cd23659">
    <property type="entry name" value="USP_At3g01520-like"/>
    <property type="match status" value="1"/>
</dbReference>
<keyword evidence="3" id="KW-1185">Reference proteome</keyword>
<dbReference type="EMBL" id="KQ245108">
    <property type="protein sequence ID" value="KNC73820.1"/>
    <property type="molecule type" value="Genomic_DNA"/>
</dbReference>
<name>A0A0L0FAN9_9EUKA</name>
<proteinExistence type="predicted"/>
<dbReference type="Gene3D" id="3.40.50.620">
    <property type="entry name" value="HUPs"/>
    <property type="match status" value="1"/>
</dbReference>
<dbReference type="Proteomes" id="UP000054560">
    <property type="component" value="Unassembled WGS sequence"/>
</dbReference>
<reference evidence="2 3" key="1">
    <citation type="submission" date="2011-02" db="EMBL/GenBank/DDBJ databases">
        <title>The Genome Sequence of Sphaeroforma arctica JP610.</title>
        <authorList>
            <consortium name="The Broad Institute Genome Sequencing Platform"/>
            <person name="Russ C."/>
            <person name="Cuomo C."/>
            <person name="Young S.K."/>
            <person name="Zeng Q."/>
            <person name="Gargeya S."/>
            <person name="Alvarado L."/>
            <person name="Berlin A."/>
            <person name="Chapman S.B."/>
            <person name="Chen Z."/>
            <person name="Freedman E."/>
            <person name="Gellesch M."/>
            <person name="Goldberg J."/>
            <person name="Griggs A."/>
            <person name="Gujja S."/>
            <person name="Heilman E."/>
            <person name="Heiman D."/>
            <person name="Howarth C."/>
            <person name="Mehta T."/>
            <person name="Neiman D."/>
            <person name="Pearson M."/>
            <person name="Roberts A."/>
            <person name="Saif S."/>
            <person name="Shea T."/>
            <person name="Shenoy N."/>
            <person name="Sisk P."/>
            <person name="Stolte C."/>
            <person name="Sykes S."/>
            <person name="White J."/>
            <person name="Yandava C."/>
            <person name="Burger G."/>
            <person name="Gray M.W."/>
            <person name="Holland P.W.H."/>
            <person name="King N."/>
            <person name="Lang F.B.F."/>
            <person name="Roger A.J."/>
            <person name="Ruiz-Trillo I."/>
            <person name="Haas B."/>
            <person name="Nusbaum C."/>
            <person name="Birren B."/>
        </authorList>
    </citation>
    <scope>NUCLEOTIDE SEQUENCE [LARGE SCALE GENOMIC DNA]</scope>
    <source>
        <strain evidence="2 3">JP610</strain>
    </source>
</reference>
<dbReference type="AlphaFoldDB" id="A0A0L0FAN9"/>
<dbReference type="RefSeq" id="XP_014147722.1">
    <property type="nucleotide sequence ID" value="XM_014292247.1"/>
</dbReference>
<evidence type="ECO:0000313" key="2">
    <source>
        <dbReference type="EMBL" id="KNC73820.1"/>
    </source>
</evidence>
<dbReference type="eggNOG" id="ENOG502RXKR">
    <property type="taxonomic scope" value="Eukaryota"/>
</dbReference>
<feature type="domain" description="UspA" evidence="1">
    <location>
        <begin position="1"/>
        <end position="129"/>
    </location>
</feature>
<dbReference type="Pfam" id="PF00582">
    <property type="entry name" value="Usp"/>
    <property type="match status" value="1"/>
</dbReference>
<dbReference type="InterPro" id="IPR006015">
    <property type="entry name" value="Universal_stress_UspA"/>
</dbReference>
<dbReference type="PRINTS" id="PR01438">
    <property type="entry name" value="UNVRSLSTRESS"/>
</dbReference>
<evidence type="ECO:0000313" key="3">
    <source>
        <dbReference type="Proteomes" id="UP000054560"/>
    </source>
</evidence>
<sequence>KALQWTVDHLYREGDHIYITLSLDNTSWASLGAAGAAVDVLQQLRDEAIDAAETTLKTYGKLLTSKKIPHTCELAQGDPRTQLCQFVNDKQCAMLVVGSRGMGAIKRALIGSVSDYCVHHSDIPVIVVKEDA</sequence>
<accession>A0A0L0FAN9</accession>
<dbReference type="PANTHER" id="PTHR31964">
    <property type="entry name" value="ADENINE NUCLEOTIDE ALPHA HYDROLASES-LIKE SUPERFAMILY PROTEIN"/>
    <property type="match status" value="1"/>
</dbReference>
<evidence type="ECO:0000259" key="1">
    <source>
        <dbReference type="Pfam" id="PF00582"/>
    </source>
</evidence>
<dbReference type="InterPro" id="IPR014729">
    <property type="entry name" value="Rossmann-like_a/b/a_fold"/>
</dbReference>
<gene>
    <name evidence="2" type="ORF">SARC_13623</name>
</gene>
<dbReference type="GeneID" id="25914127"/>
<dbReference type="OrthoDB" id="843225at2759"/>
<protein>
    <recommendedName>
        <fullName evidence="1">UspA domain-containing protein</fullName>
    </recommendedName>
</protein>
<feature type="non-terminal residue" evidence="2">
    <location>
        <position position="1"/>
    </location>
</feature>
<dbReference type="InterPro" id="IPR006016">
    <property type="entry name" value="UspA"/>
</dbReference>
<dbReference type="PANTHER" id="PTHR31964:SF113">
    <property type="entry name" value="USPA DOMAIN-CONTAINING PROTEIN"/>
    <property type="match status" value="1"/>
</dbReference>
<dbReference type="SUPFAM" id="SSF52402">
    <property type="entry name" value="Adenine nucleotide alpha hydrolases-like"/>
    <property type="match status" value="1"/>
</dbReference>
<organism evidence="2 3">
    <name type="scientific">Sphaeroforma arctica JP610</name>
    <dbReference type="NCBI Taxonomy" id="667725"/>
    <lineage>
        <taxon>Eukaryota</taxon>
        <taxon>Ichthyosporea</taxon>
        <taxon>Ichthyophonida</taxon>
        <taxon>Sphaeroforma</taxon>
    </lineage>
</organism>